<organism evidence="6 7">
    <name type="scientific">Paramicrobacterium humi</name>
    <dbReference type="NCBI Taxonomy" id="640635"/>
    <lineage>
        <taxon>Bacteria</taxon>
        <taxon>Bacillati</taxon>
        <taxon>Actinomycetota</taxon>
        <taxon>Actinomycetes</taxon>
        <taxon>Micrococcales</taxon>
        <taxon>Microbacteriaceae</taxon>
        <taxon>Paramicrobacterium</taxon>
    </lineage>
</organism>
<sequence>MNDNCHVVVILNWYGRDDTVACVESVLYGSPDVTVLVVDNGSFDGALGEVSDLERVQTLQLPHNLGFAGGMNRGLAFALEAGATMVTILNNDTLIPPGAMRVLHRHAESGAAVSPTVMYRDDPTRVWFGGGAIDMPDGYPHHIAPQELQGCVDGVRETSVLAGCCITATSDTWRRVGLFDERFFLNFEDSEWSLRARAAGVRLGVACDARIFHAVSASFRGAASTLGTYYFLRNGLLFTRIAGAGTTARMRFIRRFSPLRRRQLGVRDVIRGGIVAGFAIGSYLLGRFGEAPPFLQRRAREWAVESSGDLALER</sequence>
<evidence type="ECO:0000259" key="5">
    <source>
        <dbReference type="Pfam" id="PF00535"/>
    </source>
</evidence>
<evidence type="ECO:0000313" key="6">
    <source>
        <dbReference type="EMBL" id="SEB83967.1"/>
    </source>
</evidence>
<protein>
    <recommendedName>
        <fullName evidence="5">Glycosyltransferase 2-like domain-containing protein</fullName>
    </recommendedName>
</protein>
<comment type="pathway">
    <text evidence="1">Cell wall biogenesis; cell wall polysaccharide biosynthesis.</text>
</comment>
<dbReference type="RefSeq" id="WP_176980800.1">
    <property type="nucleotide sequence ID" value="NZ_FNRY01000001.1"/>
</dbReference>
<gene>
    <name evidence="6" type="ORF">SAMN04489806_1914</name>
</gene>
<dbReference type="PANTHER" id="PTHR43179:SF12">
    <property type="entry name" value="GALACTOFURANOSYLTRANSFERASE GLFT2"/>
    <property type="match status" value="1"/>
</dbReference>
<keyword evidence="4" id="KW-0808">Transferase</keyword>
<reference evidence="6 7" key="1">
    <citation type="submission" date="2016-10" db="EMBL/GenBank/DDBJ databases">
        <authorList>
            <person name="de Groot N.N."/>
        </authorList>
    </citation>
    <scope>NUCLEOTIDE SEQUENCE [LARGE SCALE GENOMIC DNA]</scope>
    <source>
        <strain evidence="6 7">DSM 21799</strain>
    </source>
</reference>
<dbReference type="InterPro" id="IPR029044">
    <property type="entry name" value="Nucleotide-diphossugar_trans"/>
</dbReference>
<evidence type="ECO:0000256" key="1">
    <source>
        <dbReference type="ARBA" id="ARBA00004776"/>
    </source>
</evidence>
<evidence type="ECO:0000256" key="2">
    <source>
        <dbReference type="ARBA" id="ARBA00006739"/>
    </source>
</evidence>
<dbReference type="PANTHER" id="PTHR43179">
    <property type="entry name" value="RHAMNOSYLTRANSFERASE WBBL"/>
    <property type="match status" value="1"/>
</dbReference>
<dbReference type="Pfam" id="PF00535">
    <property type="entry name" value="Glycos_transf_2"/>
    <property type="match status" value="1"/>
</dbReference>
<feature type="domain" description="Glycosyltransferase 2-like" evidence="5">
    <location>
        <begin position="17"/>
        <end position="129"/>
    </location>
</feature>
<proteinExistence type="inferred from homology"/>
<accession>A0A1H4MM94</accession>
<dbReference type="STRING" id="640635.SAMN04489806_1914"/>
<evidence type="ECO:0000256" key="3">
    <source>
        <dbReference type="ARBA" id="ARBA00022676"/>
    </source>
</evidence>
<keyword evidence="7" id="KW-1185">Reference proteome</keyword>
<comment type="similarity">
    <text evidence="2">Belongs to the glycosyltransferase 2 family.</text>
</comment>
<dbReference type="SUPFAM" id="SSF53448">
    <property type="entry name" value="Nucleotide-diphospho-sugar transferases"/>
    <property type="match status" value="1"/>
</dbReference>
<keyword evidence="3" id="KW-0328">Glycosyltransferase</keyword>
<dbReference type="EMBL" id="FNRY01000001">
    <property type="protein sequence ID" value="SEB83967.1"/>
    <property type="molecule type" value="Genomic_DNA"/>
</dbReference>
<evidence type="ECO:0000256" key="4">
    <source>
        <dbReference type="ARBA" id="ARBA00022679"/>
    </source>
</evidence>
<dbReference type="GO" id="GO:0016757">
    <property type="term" value="F:glycosyltransferase activity"/>
    <property type="evidence" value="ECO:0007669"/>
    <property type="project" value="UniProtKB-KW"/>
</dbReference>
<evidence type="ECO:0000313" key="7">
    <source>
        <dbReference type="Proteomes" id="UP000199183"/>
    </source>
</evidence>
<dbReference type="Proteomes" id="UP000199183">
    <property type="component" value="Unassembled WGS sequence"/>
</dbReference>
<dbReference type="AlphaFoldDB" id="A0A1H4MM94"/>
<dbReference type="InterPro" id="IPR001173">
    <property type="entry name" value="Glyco_trans_2-like"/>
</dbReference>
<dbReference type="Gene3D" id="3.90.550.10">
    <property type="entry name" value="Spore Coat Polysaccharide Biosynthesis Protein SpsA, Chain A"/>
    <property type="match status" value="1"/>
</dbReference>
<name>A0A1H4MM94_9MICO</name>